<sequence>MERDKQIVELDLPLELFMDLQIGEEELRARVMVSALSFLLGYEHVDDDDDDSEASSDEDDEYIQNPQIVLSREVVYKALEPLLRQIVNQFVRDHSRPEAIAVGLNVVCEMCLRMPLLMNEDLLQDLVLYKKSHEKAVSIAARSLITLLRETEVVPLIQKARPKQLGEVNVANDVPDVELLKQDDDKPLYSRSEDEMAAYGSEAANDSLPVDSDICARVAYEEDEDSVENDGEFFPGSGQSSDIDGLEDDAYRE</sequence>
<accession>A0A835PE48</accession>
<dbReference type="GO" id="GO:0042273">
    <property type="term" value="P:ribosomal large subunit biogenesis"/>
    <property type="evidence" value="ECO:0007669"/>
    <property type="project" value="UniProtKB-UniRule"/>
</dbReference>
<comment type="function">
    <text evidence="1">Required for 60S pre-ribosomal subunits export to the cytoplasm.</text>
</comment>
<comment type="subcellular location">
    <subcellularLocation>
        <location evidence="1">Nucleus</location>
        <location evidence="1">Nucleolus</location>
    </subcellularLocation>
</comment>
<evidence type="ECO:0000256" key="2">
    <source>
        <dbReference type="SAM" id="MobiDB-lite"/>
    </source>
</evidence>
<dbReference type="GO" id="GO:0000055">
    <property type="term" value="P:ribosomal large subunit export from nucleus"/>
    <property type="evidence" value="ECO:0007669"/>
    <property type="project" value="UniProtKB-UniRule"/>
</dbReference>
<dbReference type="EMBL" id="JADCNM010000122">
    <property type="protein sequence ID" value="KAG0450481.1"/>
    <property type="molecule type" value="Genomic_DNA"/>
</dbReference>
<proteinExistence type="inferred from homology"/>
<evidence type="ECO:0000256" key="1">
    <source>
        <dbReference type="RuleBase" id="RU365057"/>
    </source>
</evidence>
<dbReference type="AlphaFoldDB" id="A0A835PE48"/>
<keyword evidence="1" id="KW-0690">Ribosome biogenesis</keyword>
<dbReference type="PANTHER" id="PTHR12730">
    <property type="entry name" value="HSDA/SDA1-RELATED"/>
    <property type="match status" value="1"/>
</dbReference>
<dbReference type="InterPro" id="IPR027312">
    <property type="entry name" value="Sda1"/>
</dbReference>
<protein>
    <recommendedName>
        <fullName evidence="1">Protein SDA1</fullName>
    </recommendedName>
</protein>
<comment type="similarity">
    <text evidence="1">Belongs to the SDA1 family.</text>
</comment>
<evidence type="ECO:0000259" key="3">
    <source>
        <dbReference type="Pfam" id="PF08158"/>
    </source>
</evidence>
<dbReference type="OrthoDB" id="2196187at2759"/>
<organism evidence="4 5">
    <name type="scientific">Vanilla planifolia</name>
    <name type="common">Vanilla</name>
    <dbReference type="NCBI Taxonomy" id="51239"/>
    <lineage>
        <taxon>Eukaryota</taxon>
        <taxon>Viridiplantae</taxon>
        <taxon>Streptophyta</taxon>
        <taxon>Embryophyta</taxon>
        <taxon>Tracheophyta</taxon>
        <taxon>Spermatophyta</taxon>
        <taxon>Magnoliopsida</taxon>
        <taxon>Liliopsida</taxon>
        <taxon>Asparagales</taxon>
        <taxon>Orchidaceae</taxon>
        <taxon>Vanilloideae</taxon>
        <taxon>Vanilleae</taxon>
        <taxon>Vanilla</taxon>
    </lineage>
</organism>
<comment type="caution">
    <text evidence="4">The sequence shown here is derived from an EMBL/GenBank/DDBJ whole genome shotgun (WGS) entry which is preliminary data.</text>
</comment>
<dbReference type="GO" id="GO:0015031">
    <property type="term" value="P:protein transport"/>
    <property type="evidence" value="ECO:0007669"/>
    <property type="project" value="UniProtKB-KW"/>
</dbReference>
<dbReference type="PANTHER" id="PTHR12730:SF0">
    <property type="entry name" value="PROTEIN SDA1 HOMOLOG"/>
    <property type="match status" value="1"/>
</dbReference>
<feature type="region of interest" description="Disordered" evidence="2">
    <location>
        <begin position="221"/>
        <end position="253"/>
    </location>
</feature>
<feature type="compositionally biased region" description="Acidic residues" evidence="2">
    <location>
        <begin position="244"/>
        <end position="253"/>
    </location>
</feature>
<feature type="domain" description="SDA1 N-terminal" evidence="3">
    <location>
        <begin position="77"/>
        <end position="132"/>
    </location>
</feature>
<gene>
    <name evidence="4" type="ORF">HPP92_026710</name>
</gene>
<reference evidence="4 5" key="1">
    <citation type="journal article" date="2020" name="Nat. Food">
        <title>A phased Vanilla planifolia genome enables genetic improvement of flavour and production.</title>
        <authorList>
            <person name="Hasing T."/>
            <person name="Tang H."/>
            <person name="Brym M."/>
            <person name="Khazi F."/>
            <person name="Huang T."/>
            <person name="Chambers A.H."/>
        </authorList>
    </citation>
    <scope>NUCLEOTIDE SEQUENCE [LARGE SCALE GENOMIC DNA]</scope>
    <source>
        <tissue evidence="4">Leaf</tissue>
    </source>
</reference>
<keyword evidence="1" id="KW-0539">Nucleus</keyword>
<dbReference type="GO" id="GO:0005730">
    <property type="term" value="C:nucleolus"/>
    <property type="evidence" value="ECO:0007669"/>
    <property type="project" value="UniProtKB-SubCell"/>
</dbReference>
<dbReference type="Proteomes" id="UP000639772">
    <property type="component" value="Unassembled WGS sequence"/>
</dbReference>
<feature type="compositionally biased region" description="Acidic residues" evidence="2">
    <location>
        <begin position="221"/>
        <end position="231"/>
    </location>
</feature>
<dbReference type="Pfam" id="PF08158">
    <property type="entry name" value="SDA1_HEAT"/>
    <property type="match status" value="1"/>
</dbReference>
<name>A0A835PE48_VANPL</name>
<evidence type="ECO:0000313" key="5">
    <source>
        <dbReference type="Proteomes" id="UP000639772"/>
    </source>
</evidence>
<dbReference type="InterPro" id="IPR012977">
    <property type="entry name" value="SDA1_N"/>
</dbReference>
<evidence type="ECO:0000313" key="4">
    <source>
        <dbReference type="EMBL" id="KAG0450481.1"/>
    </source>
</evidence>
<keyword evidence="1" id="KW-0813">Transport</keyword>
<keyword evidence="1" id="KW-0653">Protein transport</keyword>